<dbReference type="PROSITE" id="PS00028">
    <property type="entry name" value="ZINC_FINGER_C2H2_1"/>
    <property type="match status" value="1"/>
</dbReference>
<dbReference type="Pfam" id="PF18759">
    <property type="entry name" value="Plavaka"/>
    <property type="match status" value="1"/>
</dbReference>
<dbReference type="InterPro" id="IPR041078">
    <property type="entry name" value="Plavaka"/>
</dbReference>
<keyword evidence="1" id="KW-0479">Metal-binding</keyword>
<gene>
    <name evidence="3" type="ORF">DFH07DRAFT_870626</name>
</gene>
<organism evidence="3 4">
    <name type="scientific">Mycena maculata</name>
    <dbReference type="NCBI Taxonomy" id="230809"/>
    <lineage>
        <taxon>Eukaryota</taxon>
        <taxon>Fungi</taxon>
        <taxon>Dikarya</taxon>
        <taxon>Basidiomycota</taxon>
        <taxon>Agaricomycotina</taxon>
        <taxon>Agaricomycetes</taxon>
        <taxon>Agaricomycetidae</taxon>
        <taxon>Agaricales</taxon>
        <taxon>Marasmiineae</taxon>
        <taxon>Mycenaceae</taxon>
        <taxon>Mycena</taxon>
    </lineage>
</organism>
<dbReference type="PROSITE" id="PS50157">
    <property type="entry name" value="ZINC_FINGER_C2H2_2"/>
    <property type="match status" value="1"/>
</dbReference>
<sequence>MVHGVSYTCPECGKTCTSSGGLYRHRNSQHRKFTPASEGEDDNTFERRYHPLLNALPCNAAGEYLPPFAGPAPLPAPPANGQDPTAWAPFGSRLEFEFAQYHFVELQTSERHINTALDLWAASVTQFGATAPWKNAAELYSVIDTIQAGDMPWKTYEMRYMGDLPPGKPPKWMTQTYEVCTRNLRDVLHHQLESTGFKDQVDMVAYRQFNHDGHRVWSNLMSGDWAWKQSDLIAADPSNHGCAFVQIVAGSDKTTVSIATGHQEYHPVYASPGNLTGPARRAHGNGVLPVAFLAIPKTYQKFCRQMYHASLALIYQPLKAFMDSPEIVRCPDGHLRRIIYGIGPYIADYPEQVWLATIVQNWCPKCDAHPDHLDAEGARLRTRTKTEALITCFDPGIVWDDYGVRADIVPFTNDFPRADIHELLSADLLHQVIKGTFKDHIVSWVNEYLLLAHGEKRSREIIQDIDRRRRLSAVPEFPGLRRFPDGRDFNQWTGDDSKALMKIYLGAVAGYLPSDMVKCLSSFMEFCYLVRRNAISTPDLAKIKNALARFHQYRVIFIECGVRTDISLPRQHSLVHYPRSIRLFGSPNGLCSSITESKHIKAVKEPWRRSSRFNALKQMLVTLTRLDKLAALKATFRVRGMLTGTASSYTAMVLAGEQPQVVAAEAVVVVDDEDDDDGTVHGPRSLSDIELAPTAQRGYPKKLEALAAHICQPQFPELFRRFLHEELNGPPGDAPPVPLDTCPIFAGHITVHHSAIARFYAPSDLGGAGGMYREQIRSNPNWHGYPRRDTVLVDVGGPVMHGLVIGRVLMFFSFSFVDRLFQCALVNWLVPVGDAPDPDTGMWVVELERERNSPTFAIINVDAIARASHLIGVYGTTALPEDFHFSDALDAFNTYFVNPYADHHMHEFLT</sequence>
<protein>
    <recommendedName>
        <fullName evidence="2">C2H2-type domain-containing protein</fullName>
    </recommendedName>
</protein>
<dbReference type="AlphaFoldDB" id="A0AAD7I9D5"/>
<dbReference type="GO" id="GO:0008270">
    <property type="term" value="F:zinc ion binding"/>
    <property type="evidence" value="ECO:0007669"/>
    <property type="project" value="UniProtKB-KW"/>
</dbReference>
<dbReference type="SMART" id="SM00355">
    <property type="entry name" value="ZnF_C2H2"/>
    <property type="match status" value="1"/>
</dbReference>
<keyword evidence="1" id="KW-0863">Zinc-finger</keyword>
<name>A0AAD7I9D5_9AGAR</name>
<evidence type="ECO:0000259" key="2">
    <source>
        <dbReference type="PROSITE" id="PS50157"/>
    </source>
</evidence>
<keyword evidence="1" id="KW-0862">Zinc</keyword>
<dbReference type="InterPro" id="IPR013087">
    <property type="entry name" value="Znf_C2H2_type"/>
</dbReference>
<evidence type="ECO:0000313" key="3">
    <source>
        <dbReference type="EMBL" id="KAJ7737163.1"/>
    </source>
</evidence>
<dbReference type="EMBL" id="JARJLG010000145">
    <property type="protein sequence ID" value="KAJ7737163.1"/>
    <property type="molecule type" value="Genomic_DNA"/>
</dbReference>
<feature type="domain" description="C2H2-type" evidence="2">
    <location>
        <begin position="7"/>
        <end position="35"/>
    </location>
</feature>
<reference evidence="3" key="1">
    <citation type="submission" date="2023-03" db="EMBL/GenBank/DDBJ databases">
        <title>Massive genome expansion in bonnet fungi (Mycena s.s.) driven by repeated elements and novel gene families across ecological guilds.</title>
        <authorList>
            <consortium name="Lawrence Berkeley National Laboratory"/>
            <person name="Harder C.B."/>
            <person name="Miyauchi S."/>
            <person name="Viragh M."/>
            <person name="Kuo A."/>
            <person name="Thoen E."/>
            <person name="Andreopoulos B."/>
            <person name="Lu D."/>
            <person name="Skrede I."/>
            <person name="Drula E."/>
            <person name="Henrissat B."/>
            <person name="Morin E."/>
            <person name="Kohler A."/>
            <person name="Barry K."/>
            <person name="LaButti K."/>
            <person name="Morin E."/>
            <person name="Salamov A."/>
            <person name="Lipzen A."/>
            <person name="Mereny Z."/>
            <person name="Hegedus B."/>
            <person name="Baldrian P."/>
            <person name="Stursova M."/>
            <person name="Weitz H."/>
            <person name="Taylor A."/>
            <person name="Grigoriev I.V."/>
            <person name="Nagy L.G."/>
            <person name="Martin F."/>
            <person name="Kauserud H."/>
        </authorList>
    </citation>
    <scope>NUCLEOTIDE SEQUENCE</scope>
    <source>
        <strain evidence="3">CBHHK188m</strain>
    </source>
</reference>
<evidence type="ECO:0000313" key="4">
    <source>
        <dbReference type="Proteomes" id="UP001215280"/>
    </source>
</evidence>
<comment type="caution">
    <text evidence="3">The sequence shown here is derived from an EMBL/GenBank/DDBJ whole genome shotgun (WGS) entry which is preliminary data.</text>
</comment>
<proteinExistence type="predicted"/>
<keyword evidence="4" id="KW-1185">Reference proteome</keyword>
<dbReference type="Proteomes" id="UP001215280">
    <property type="component" value="Unassembled WGS sequence"/>
</dbReference>
<accession>A0AAD7I9D5</accession>
<evidence type="ECO:0000256" key="1">
    <source>
        <dbReference type="PROSITE-ProRule" id="PRU00042"/>
    </source>
</evidence>